<feature type="domain" description="Tyrosinase copper-binding" evidence="4">
    <location>
        <begin position="225"/>
        <end position="236"/>
    </location>
</feature>
<evidence type="ECO:0000259" key="4">
    <source>
        <dbReference type="PROSITE" id="PS00498"/>
    </source>
</evidence>
<dbReference type="Pfam" id="PF00264">
    <property type="entry name" value="Tyrosinase"/>
    <property type="match status" value="2"/>
</dbReference>
<dbReference type="PANTHER" id="PTHR11474">
    <property type="entry name" value="TYROSINASE FAMILY MEMBER"/>
    <property type="match status" value="1"/>
</dbReference>
<comment type="caution">
    <text evidence="5">The sequence shown here is derived from an EMBL/GenBank/DDBJ whole genome shotgun (WGS) entry which is preliminary data.</text>
</comment>
<dbReference type="SUPFAM" id="SSF48056">
    <property type="entry name" value="Di-copper centre-containing domain"/>
    <property type="match status" value="1"/>
</dbReference>
<evidence type="ECO:0000256" key="1">
    <source>
        <dbReference type="ARBA" id="ARBA00022723"/>
    </source>
</evidence>
<dbReference type="EMBL" id="FBWH01000037">
    <property type="protein sequence ID" value="CUX48131.1"/>
    <property type="molecule type" value="Genomic_DNA"/>
</dbReference>
<dbReference type="InterPro" id="IPR008922">
    <property type="entry name" value="Di-copper_centre_dom_sf"/>
</dbReference>
<accession>A0ABP2BNE3</accession>
<keyword evidence="5" id="KW-0560">Oxidoreductase</keyword>
<sequence length="485" mass="52819">MHRRSFVAGATTAAILMGINRFDIARAAGSGAREDIETFSKDPQKVASLRLAFQKLYDRPKDQKVGWFNYAAIHGIPSNDPDAGKLPATIKAYWSQCHNDESLFFIWHRAYLAAIERNLQKLSGVPTLRLPYWDWYKNPSLPAIFREEFLDAGKKEKNSLYNRNRDSAVQAGDDVWFSSSSGALDDTSFFGFQTGLEGSEHGDIHIGVAGGAISDMGRVPTAARDPIFWLHHCNIDRLFTAWISLKRKAPDQATSFAAGKFAFPIDQDADYKPVASTLDMNSTSPLGQVYESLEAPFSQKVAQVTKRPPVSRTISANARPFGRSILALNAATSVTVPTSGVSLAFALPSDSDPRLNSVFNSVPLREATSVIIVLEGVRLDSPANGLTGFDVFVNLPEGQQAGAGDYKVGSIALFNLTVDHGDHHGGAGSTFRFAATNQARLRGKLTSNVVVSLVPRFTPRADQTSVDPSLQIKDFRVEVSSAPLQ</sequence>
<evidence type="ECO:0000313" key="6">
    <source>
        <dbReference type="Proteomes" id="UP000191812"/>
    </source>
</evidence>
<dbReference type="PROSITE" id="PS00498">
    <property type="entry name" value="TYROSINASE_2"/>
    <property type="match status" value="1"/>
</dbReference>
<dbReference type="GO" id="GO:0004097">
    <property type="term" value="F:catechol oxidase activity"/>
    <property type="evidence" value="ECO:0007669"/>
    <property type="project" value="UniProtKB-EC"/>
</dbReference>
<dbReference type="PANTHER" id="PTHR11474:SF76">
    <property type="entry name" value="SHKT DOMAIN-CONTAINING PROTEIN"/>
    <property type="match status" value="1"/>
</dbReference>
<proteinExistence type="predicted"/>
<dbReference type="Gene3D" id="1.10.1280.10">
    <property type="entry name" value="Di-copper center containing domain from catechol oxidase"/>
    <property type="match status" value="2"/>
</dbReference>
<dbReference type="PRINTS" id="PR00092">
    <property type="entry name" value="TYROSINASE"/>
</dbReference>
<evidence type="ECO:0000259" key="3">
    <source>
        <dbReference type="PROSITE" id="PS00497"/>
    </source>
</evidence>
<dbReference type="RefSeq" id="WP_080839192.1">
    <property type="nucleotide sequence ID" value="NZ_LT009757.1"/>
</dbReference>
<evidence type="ECO:0000313" key="5">
    <source>
        <dbReference type="EMBL" id="CUX48131.1"/>
    </source>
</evidence>
<dbReference type="Pfam" id="PF25271">
    <property type="entry name" value="DUF7868"/>
    <property type="match status" value="1"/>
</dbReference>
<dbReference type="InterPro" id="IPR013788">
    <property type="entry name" value="Hemocyanin/hexamerin"/>
</dbReference>
<dbReference type="PROSITE" id="PS00497">
    <property type="entry name" value="TYROSINASE_1"/>
    <property type="match status" value="1"/>
</dbReference>
<protein>
    <submittedName>
        <fullName evidence="5">Catechol oxidase</fullName>
        <ecNumber evidence="5">1.10.3.1</ecNumber>
    </submittedName>
</protein>
<gene>
    <name evidence="5" type="ORF">AGR13a_Lc110013</name>
</gene>
<name>A0ABP2BNE3_9HYPH</name>
<keyword evidence="1" id="KW-0479">Metal-binding</keyword>
<keyword evidence="2" id="KW-0186">Copper</keyword>
<organism evidence="5 6">
    <name type="scientific">Agrobacterium genomosp. 13 str. CFBP 6927</name>
    <dbReference type="NCBI Taxonomy" id="1183428"/>
    <lineage>
        <taxon>Bacteria</taxon>
        <taxon>Pseudomonadati</taxon>
        <taxon>Pseudomonadota</taxon>
        <taxon>Alphaproteobacteria</taxon>
        <taxon>Hyphomicrobiales</taxon>
        <taxon>Rhizobiaceae</taxon>
        <taxon>Rhizobium/Agrobacterium group</taxon>
        <taxon>Agrobacterium</taxon>
        <taxon>Agrobacterium tumefaciens complex</taxon>
    </lineage>
</organism>
<dbReference type="Proteomes" id="UP000191812">
    <property type="component" value="Unassembled WGS sequence"/>
</dbReference>
<feature type="domain" description="Tyrosinase copper-binding" evidence="3">
    <location>
        <begin position="98"/>
        <end position="116"/>
    </location>
</feature>
<dbReference type="EC" id="1.10.3.1" evidence="5"/>
<reference evidence="5 6" key="1">
    <citation type="submission" date="2016-01" db="EMBL/GenBank/DDBJ databases">
        <authorList>
            <person name="Regsiter A."/>
            <person name="william w."/>
        </authorList>
    </citation>
    <scope>NUCLEOTIDE SEQUENCE [LARGE SCALE GENOMIC DNA]</scope>
    <source>
        <strain evidence="5 6">CFBP 6927</strain>
    </source>
</reference>
<dbReference type="PROSITE" id="PS00210">
    <property type="entry name" value="HEMOCYANIN_2"/>
    <property type="match status" value="1"/>
</dbReference>
<dbReference type="InterPro" id="IPR002227">
    <property type="entry name" value="Tyrosinase_Cu-bd"/>
</dbReference>
<dbReference type="InterPro" id="IPR050316">
    <property type="entry name" value="Tyrosinase/Hemocyanin"/>
</dbReference>
<keyword evidence="6" id="KW-1185">Reference proteome</keyword>
<dbReference type="InterPro" id="IPR057190">
    <property type="entry name" value="DUF7868"/>
</dbReference>
<evidence type="ECO:0000256" key="2">
    <source>
        <dbReference type="ARBA" id="ARBA00023008"/>
    </source>
</evidence>